<evidence type="ECO:0000313" key="12">
    <source>
        <dbReference type="Proteomes" id="UP000824540"/>
    </source>
</evidence>
<keyword evidence="7" id="KW-0472">Membrane</keyword>
<dbReference type="GO" id="GO:0005789">
    <property type="term" value="C:endoplasmic reticulum membrane"/>
    <property type="evidence" value="ECO:0007669"/>
    <property type="project" value="UniProtKB-SubCell"/>
</dbReference>
<evidence type="ECO:0000256" key="7">
    <source>
        <dbReference type="ARBA" id="ARBA00023136"/>
    </source>
</evidence>
<evidence type="ECO:0000256" key="4">
    <source>
        <dbReference type="ARBA" id="ARBA00022490"/>
    </source>
</evidence>
<gene>
    <name evidence="11" type="ORF">JZ751_011734</name>
</gene>
<keyword evidence="12" id="KW-1185">Reference proteome</keyword>
<evidence type="ECO:0000256" key="5">
    <source>
        <dbReference type="ARBA" id="ARBA00022574"/>
    </source>
</evidence>
<dbReference type="GO" id="GO:0005198">
    <property type="term" value="F:structural molecule activity"/>
    <property type="evidence" value="ECO:0007669"/>
    <property type="project" value="TreeGrafter"/>
</dbReference>
<accession>A0A8T2PQI3</accession>
<dbReference type="PANTHER" id="PTHR13923:SF23">
    <property type="entry name" value="PROTEIN TRANSPORT PROTEIN SEC31A"/>
    <property type="match status" value="1"/>
</dbReference>
<feature type="compositionally biased region" description="Low complexity" evidence="10">
    <location>
        <begin position="136"/>
        <end position="148"/>
    </location>
</feature>
<feature type="region of interest" description="Disordered" evidence="10">
    <location>
        <begin position="321"/>
        <end position="403"/>
    </location>
</feature>
<evidence type="ECO:0000256" key="9">
    <source>
        <dbReference type="ARBA" id="ARBA00025471"/>
    </source>
</evidence>
<dbReference type="GO" id="GO:0030127">
    <property type="term" value="C:COPII vesicle coat"/>
    <property type="evidence" value="ECO:0007669"/>
    <property type="project" value="TreeGrafter"/>
</dbReference>
<comment type="function">
    <text evidence="9">Component of the coat protein complex II (COPII) which promotes the formation of transport vesicles from the endoplasmic reticulum (ER). The coat has two main functions, the physical deformation of the endoplasmic reticulum membrane into vesicles and the selection of cargo molecules.</text>
</comment>
<evidence type="ECO:0000256" key="3">
    <source>
        <dbReference type="ARBA" id="ARBA00022448"/>
    </source>
</evidence>
<feature type="compositionally biased region" description="Low complexity" evidence="10">
    <location>
        <begin position="211"/>
        <end position="223"/>
    </location>
</feature>
<dbReference type="Proteomes" id="UP000824540">
    <property type="component" value="Unassembled WGS sequence"/>
</dbReference>
<dbReference type="GO" id="GO:0007029">
    <property type="term" value="P:endoplasmic reticulum organization"/>
    <property type="evidence" value="ECO:0007669"/>
    <property type="project" value="TreeGrafter"/>
</dbReference>
<keyword evidence="8" id="KW-0968">Cytoplasmic vesicle</keyword>
<sequence>MAGWDFESQLYHDWLGQRVCIGEAIIGSAALEKLSQVCLSLSQHRWENPSHRKQTGHPLWRFVVTVQVHPLSSPGGACAPRVHDTPGHAPCPSLQCLRIHVPPAVSTEGGAQGCHSKSPTPDTLMVQHYTPGIGGPAIYQPQQYSAAAAPPPSHLPPSSSSSPATAYPPYMHPPASHPLPSVYPGPPQGSAAPLHHPPLPPTSSFSPPPLSSGASSFQHSGPGAPAPYLPPPPTGPTGTQPDPNLVPASQRTGLHQLRLLSPVRPYHNALRAHRQLGASPLEINSSAAVDPDFSVSQSGSRLVLGEAVELGNKLVLPVGGRPQNGWNDPPTLSRVPKKKKVPENYTPPAPITAPIMTPLGDPPAQAPVQHAQGPPALQPQQLPVGQPGVQAPYQGLQQPMAPPPRHPTMPSMNVEGAPGAPTGDVIQPVQAMPAEKVTKKPIPEEHLILKTTFEGLIQKCLAAATDPAAMASELSVTRLSQLSPAIVGGLHNMAQTIEARSYMDSLSIHTHIVSSSNFSETSAFMPVLKVVLTQANKLGV</sequence>
<dbReference type="GO" id="GO:0070971">
    <property type="term" value="C:endoplasmic reticulum exit site"/>
    <property type="evidence" value="ECO:0007669"/>
    <property type="project" value="TreeGrafter"/>
</dbReference>
<dbReference type="EMBL" id="JAFBMS010000003">
    <property type="protein sequence ID" value="KAG9353613.1"/>
    <property type="molecule type" value="Genomic_DNA"/>
</dbReference>
<evidence type="ECO:0000313" key="11">
    <source>
        <dbReference type="EMBL" id="KAG9353613.1"/>
    </source>
</evidence>
<keyword evidence="4" id="KW-0963">Cytoplasm</keyword>
<feature type="compositionally biased region" description="Pro residues" evidence="10">
    <location>
        <begin position="224"/>
        <end position="235"/>
    </location>
</feature>
<feature type="region of interest" description="Disordered" evidence="10">
    <location>
        <begin position="107"/>
        <end position="248"/>
    </location>
</feature>
<keyword evidence="3" id="KW-0813">Transport</keyword>
<dbReference type="AlphaFoldDB" id="A0A8T2PQI3"/>
<protein>
    <recommendedName>
        <fullName evidence="13">Protein transport protein Sec31A-like</fullName>
    </recommendedName>
</protein>
<dbReference type="PANTHER" id="PTHR13923">
    <property type="entry name" value="SEC31-RELATED PROTEIN"/>
    <property type="match status" value="1"/>
</dbReference>
<evidence type="ECO:0000256" key="10">
    <source>
        <dbReference type="SAM" id="MobiDB-lite"/>
    </source>
</evidence>
<proteinExistence type="predicted"/>
<evidence type="ECO:0000256" key="1">
    <source>
        <dbReference type="ARBA" id="ARBA00004299"/>
    </source>
</evidence>
<feature type="compositionally biased region" description="Pro residues" evidence="10">
    <location>
        <begin position="170"/>
        <end position="187"/>
    </location>
</feature>
<comment type="subcellular location">
    <subcellularLocation>
        <location evidence="1">Cytoplasmic vesicle</location>
        <location evidence="1">COPII-coated vesicle membrane</location>
        <topology evidence="1">Peripheral membrane protein</topology>
        <orientation evidence="1">Cytoplasmic side</orientation>
    </subcellularLocation>
    <subcellularLocation>
        <location evidence="2">Endoplasmic reticulum membrane</location>
        <topology evidence="2">Peripheral membrane protein</topology>
    </subcellularLocation>
</comment>
<evidence type="ECO:0000256" key="2">
    <source>
        <dbReference type="ARBA" id="ARBA00004406"/>
    </source>
</evidence>
<dbReference type="GO" id="GO:0090110">
    <property type="term" value="P:COPII-coated vesicle cargo loading"/>
    <property type="evidence" value="ECO:0007669"/>
    <property type="project" value="TreeGrafter"/>
</dbReference>
<dbReference type="Gene3D" id="1.20.940.10">
    <property type="entry name" value="Functional domain of the splicing factor Prp18"/>
    <property type="match status" value="1"/>
</dbReference>
<keyword evidence="5" id="KW-0853">WD repeat</keyword>
<evidence type="ECO:0000256" key="8">
    <source>
        <dbReference type="ARBA" id="ARBA00023329"/>
    </source>
</evidence>
<reference evidence="11" key="1">
    <citation type="thesis" date="2021" institute="BYU ScholarsArchive" country="Provo, UT, USA">
        <title>Applications of and Algorithms for Genome Assembly and Genomic Analyses with an Emphasis on Marine Teleosts.</title>
        <authorList>
            <person name="Pickett B.D."/>
        </authorList>
    </citation>
    <scope>NUCLEOTIDE SEQUENCE</scope>
    <source>
        <strain evidence="11">HI-2016</strain>
    </source>
</reference>
<feature type="compositionally biased region" description="Low complexity" evidence="10">
    <location>
        <begin position="156"/>
        <end position="169"/>
    </location>
</feature>
<dbReference type="OrthoDB" id="542917at2759"/>
<feature type="compositionally biased region" description="Pro residues" evidence="10">
    <location>
        <begin position="195"/>
        <end position="210"/>
    </location>
</feature>
<organism evidence="11 12">
    <name type="scientific">Albula glossodonta</name>
    <name type="common">roundjaw bonefish</name>
    <dbReference type="NCBI Taxonomy" id="121402"/>
    <lineage>
        <taxon>Eukaryota</taxon>
        <taxon>Metazoa</taxon>
        <taxon>Chordata</taxon>
        <taxon>Craniata</taxon>
        <taxon>Vertebrata</taxon>
        <taxon>Euteleostomi</taxon>
        <taxon>Actinopterygii</taxon>
        <taxon>Neopterygii</taxon>
        <taxon>Teleostei</taxon>
        <taxon>Albuliformes</taxon>
        <taxon>Albulidae</taxon>
        <taxon>Albula</taxon>
    </lineage>
</organism>
<evidence type="ECO:0008006" key="13">
    <source>
        <dbReference type="Google" id="ProtNLM"/>
    </source>
</evidence>
<name>A0A8T2PQI3_9TELE</name>
<evidence type="ECO:0000256" key="6">
    <source>
        <dbReference type="ARBA" id="ARBA00022737"/>
    </source>
</evidence>
<comment type="caution">
    <text evidence="11">The sequence shown here is derived from an EMBL/GenBank/DDBJ whole genome shotgun (WGS) entry which is preliminary data.</text>
</comment>
<dbReference type="InterPro" id="IPR040251">
    <property type="entry name" value="SEC31-like"/>
</dbReference>
<keyword evidence="6" id="KW-0677">Repeat</keyword>
<feature type="compositionally biased region" description="Low complexity" evidence="10">
    <location>
        <begin position="371"/>
        <end position="392"/>
    </location>
</feature>